<proteinExistence type="predicted"/>
<dbReference type="EMBL" id="CM055110">
    <property type="protein sequence ID" value="KAJ7520701.1"/>
    <property type="molecule type" value="Genomic_DNA"/>
</dbReference>
<gene>
    <name evidence="1" type="ORF">O6H91_19G018300</name>
</gene>
<sequence>MRPLGGESVEKVELRLFKQLGLVLGAKVHWCLCNIFSAEYHGAAAIACNSAAVFAWKRPEGKLLGILVVHRARLGLGSWRWTRSDSGRWR</sequence>
<organism evidence="1 2">
    <name type="scientific">Diphasiastrum complanatum</name>
    <name type="common">Issler's clubmoss</name>
    <name type="synonym">Lycopodium complanatum</name>
    <dbReference type="NCBI Taxonomy" id="34168"/>
    <lineage>
        <taxon>Eukaryota</taxon>
        <taxon>Viridiplantae</taxon>
        <taxon>Streptophyta</taxon>
        <taxon>Embryophyta</taxon>
        <taxon>Tracheophyta</taxon>
        <taxon>Lycopodiopsida</taxon>
        <taxon>Lycopodiales</taxon>
        <taxon>Lycopodiaceae</taxon>
        <taxon>Lycopodioideae</taxon>
        <taxon>Diphasiastrum</taxon>
    </lineage>
</organism>
<name>A0ACC2AT32_DIPCM</name>
<protein>
    <submittedName>
        <fullName evidence="1">Uncharacterized protein</fullName>
    </submittedName>
</protein>
<reference evidence="2" key="1">
    <citation type="journal article" date="2024" name="Proc. Natl. Acad. Sci. U.S.A.">
        <title>Extraordinary preservation of gene collinearity over three hundred million years revealed in homosporous lycophytes.</title>
        <authorList>
            <person name="Li C."/>
            <person name="Wickell D."/>
            <person name="Kuo L.Y."/>
            <person name="Chen X."/>
            <person name="Nie B."/>
            <person name="Liao X."/>
            <person name="Peng D."/>
            <person name="Ji J."/>
            <person name="Jenkins J."/>
            <person name="Williams M."/>
            <person name="Shu S."/>
            <person name="Plott C."/>
            <person name="Barry K."/>
            <person name="Rajasekar S."/>
            <person name="Grimwood J."/>
            <person name="Han X."/>
            <person name="Sun S."/>
            <person name="Hou Z."/>
            <person name="He W."/>
            <person name="Dai G."/>
            <person name="Sun C."/>
            <person name="Schmutz J."/>
            <person name="Leebens-Mack J.H."/>
            <person name="Li F.W."/>
            <person name="Wang L."/>
        </authorList>
    </citation>
    <scope>NUCLEOTIDE SEQUENCE [LARGE SCALE GENOMIC DNA]</scope>
    <source>
        <strain evidence="2">cv. PW_Plant_1</strain>
    </source>
</reference>
<accession>A0ACC2AT32</accession>
<evidence type="ECO:0000313" key="2">
    <source>
        <dbReference type="Proteomes" id="UP001162992"/>
    </source>
</evidence>
<keyword evidence="2" id="KW-1185">Reference proteome</keyword>
<evidence type="ECO:0000313" key="1">
    <source>
        <dbReference type="EMBL" id="KAJ7520701.1"/>
    </source>
</evidence>
<comment type="caution">
    <text evidence="1">The sequence shown here is derived from an EMBL/GenBank/DDBJ whole genome shotgun (WGS) entry which is preliminary data.</text>
</comment>
<dbReference type="Proteomes" id="UP001162992">
    <property type="component" value="Chromosome 19"/>
</dbReference>